<dbReference type="Proteomes" id="UP000626180">
    <property type="component" value="Unassembled WGS sequence"/>
</dbReference>
<sequence length="115" mass="12404">MKWFCVGAVLLLAGCASVKDLEQSPPSMDVRSGKDVQAYTQCLVDRLAKSRAPATLAGTASEQRIIVPSKVSSIPAAVIHVDDSSRGSHITLHERMANNPLRPSDVREAVKYCID</sequence>
<reference evidence="3 4" key="1">
    <citation type="submission" date="2018-06" db="EMBL/GenBank/DDBJ databases">
        <authorList>
            <consortium name="Pathogen Informatics"/>
            <person name="Doyle S."/>
        </authorList>
    </citation>
    <scope>NUCLEOTIDE SEQUENCE [LARGE SCALE GENOMIC DNA]</scope>
    <source>
        <strain evidence="3 4">NCTC11842</strain>
    </source>
</reference>
<dbReference type="PROSITE" id="PS51257">
    <property type="entry name" value="PROKAR_LIPOPROTEIN"/>
    <property type="match status" value="1"/>
</dbReference>
<dbReference type="AlphaFoldDB" id="A0A2X2EM85"/>
<evidence type="ECO:0000313" key="5">
    <source>
        <dbReference type="Proteomes" id="UP000626180"/>
    </source>
</evidence>
<dbReference type="EMBL" id="JADTXM010000012">
    <property type="protein sequence ID" value="MBH3440399.1"/>
    <property type="molecule type" value="Genomic_DNA"/>
</dbReference>
<evidence type="ECO:0000313" key="2">
    <source>
        <dbReference type="EMBL" id="MBH3440399.1"/>
    </source>
</evidence>
<organism evidence="3 4">
    <name type="scientific">Pseudomonas luteola</name>
    <dbReference type="NCBI Taxonomy" id="47886"/>
    <lineage>
        <taxon>Bacteria</taxon>
        <taxon>Pseudomonadati</taxon>
        <taxon>Pseudomonadota</taxon>
        <taxon>Gammaproteobacteria</taxon>
        <taxon>Pseudomonadales</taxon>
        <taxon>Pseudomonadaceae</taxon>
        <taxon>Pseudomonas</taxon>
    </lineage>
</organism>
<accession>A0A2X2EM85</accession>
<dbReference type="EMBL" id="JADMCD010000009">
    <property type="protein sequence ID" value="MBF8642388.1"/>
    <property type="molecule type" value="Genomic_DNA"/>
</dbReference>
<evidence type="ECO:0000313" key="4">
    <source>
        <dbReference type="Proteomes" id="UP000250443"/>
    </source>
</evidence>
<gene>
    <name evidence="2" type="ORF">I5Q09_17065</name>
    <name evidence="1" type="ORF">IRZ65_17050</name>
    <name evidence="3" type="ORF">NCTC11842_02505</name>
</gene>
<keyword evidence="5" id="KW-1185">Reference proteome</keyword>
<evidence type="ECO:0000313" key="1">
    <source>
        <dbReference type="EMBL" id="MBF8642388.1"/>
    </source>
</evidence>
<dbReference type="Proteomes" id="UP000638986">
    <property type="component" value="Unassembled WGS sequence"/>
</dbReference>
<keyword evidence="3" id="KW-0449">Lipoprotein</keyword>
<dbReference type="EMBL" id="UAUF01000012">
    <property type="protein sequence ID" value="SPZ07790.1"/>
    <property type="molecule type" value="Genomic_DNA"/>
</dbReference>
<evidence type="ECO:0000313" key="3">
    <source>
        <dbReference type="EMBL" id="SPZ07790.1"/>
    </source>
</evidence>
<dbReference type="RefSeq" id="WP_010794716.1">
    <property type="nucleotide sequence ID" value="NZ_CP053063.1"/>
</dbReference>
<name>A0A2X2EM85_PSELU</name>
<reference evidence="1 5" key="2">
    <citation type="submission" date="2020-10" db="EMBL/GenBank/DDBJ databases">
        <title>Genome sequences of Pseudomonas isolates.</title>
        <authorList>
            <person name="Wessels L."/>
            <person name="Reich F."/>
            <person name="Hammerl J."/>
        </authorList>
    </citation>
    <scope>NUCLEOTIDE SEQUENCE [LARGE SCALE GENOMIC DNA]</scope>
    <source>
        <strain evidence="1 5">20-MO00624-0</strain>
    </source>
</reference>
<dbReference type="Proteomes" id="UP000250443">
    <property type="component" value="Unassembled WGS sequence"/>
</dbReference>
<protein>
    <submittedName>
        <fullName evidence="3">Putative lipoprotein</fullName>
    </submittedName>
</protein>
<evidence type="ECO:0000313" key="6">
    <source>
        <dbReference type="Proteomes" id="UP000638986"/>
    </source>
</evidence>
<proteinExistence type="predicted"/>
<reference evidence="2 6" key="3">
    <citation type="submission" date="2020-11" db="EMBL/GenBank/DDBJ databases">
        <title>Enhanced detection system for hospital associated transmission using whole genome sequencing surveillance.</title>
        <authorList>
            <person name="Harrison L.H."/>
            <person name="Van Tyne D."/>
            <person name="Marsh J.W."/>
            <person name="Griffith M.P."/>
            <person name="Snyder D.J."/>
            <person name="Cooper V.S."/>
            <person name="Mustapha M."/>
        </authorList>
    </citation>
    <scope>NUCLEOTIDE SEQUENCE [LARGE SCALE GENOMIC DNA]</scope>
    <source>
        <strain evidence="2 6">PSB00013</strain>
    </source>
</reference>